<organism evidence="1 2">
    <name type="scientific">Bacillus pseudomycoides</name>
    <dbReference type="NCBI Taxonomy" id="64104"/>
    <lineage>
        <taxon>Bacteria</taxon>
        <taxon>Bacillati</taxon>
        <taxon>Bacillota</taxon>
        <taxon>Bacilli</taxon>
        <taxon>Bacillales</taxon>
        <taxon>Bacillaceae</taxon>
        <taxon>Bacillus</taxon>
        <taxon>Bacillus cereus group</taxon>
    </lineage>
</organism>
<name>A0AAJ3R8J9_9BACI</name>
<dbReference type="RefSeq" id="WP_097787248.1">
    <property type="nucleotide sequence ID" value="NZ_NUAY01000011.1"/>
</dbReference>
<dbReference type="Proteomes" id="UP001248134">
    <property type="component" value="Unassembled WGS sequence"/>
</dbReference>
<comment type="caution">
    <text evidence="1">The sequence shown here is derived from an EMBL/GenBank/DDBJ whole genome shotgun (WGS) entry which is preliminary data.</text>
</comment>
<proteinExistence type="predicted"/>
<evidence type="ECO:0000313" key="2">
    <source>
        <dbReference type="Proteomes" id="UP001248134"/>
    </source>
</evidence>
<dbReference type="EMBL" id="VLYX01000040">
    <property type="protein sequence ID" value="MDR4328819.1"/>
    <property type="molecule type" value="Genomic_DNA"/>
</dbReference>
<reference evidence="1" key="1">
    <citation type="submission" date="2019-07" db="EMBL/GenBank/DDBJ databases">
        <title>Phylogenomic Reclassification of ATCC Bacillus Strains and Various Taxa within the Genus Bacillus.</title>
        <authorList>
            <person name="Riojas M.A."/>
            <person name="Frank A.M."/>
            <person name="Fenn S.L."/>
            <person name="King S.P."/>
            <person name="Brower S.M."/>
            <person name="Hazbon M.H."/>
        </authorList>
    </citation>
    <scope>NUCLEOTIDE SEQUENCE</scope>
    <source>
        <strain evidence="1">NR-12239</strain>
    </source>
</reference>
<sequence length="56" mass="6935">MGLMYKIADQAWEFESIHKLNYKTFVEEIPQHKQTEERKRIDLFHEENTYLNTSFR</sequence>
<dbReference type="AlphaFoldDB" id="A0AAJ3R8J9"/>
<evidence type="ECO:0000313" key="1">
    <source>
        <dbReference type="EMBL" id="MDR4328819.1"/>
    </source>
</evidence>
<accession>A0AAJ3R8J9</accession>
<gene>
    <name evidence="1" type="ORF">FOS08_23835</name>
</gene>
<protein>
    <submittedName>
        <fullName evidence="1">GNAT family acetyltransferase</fullName>
    </submittedName>
</protein>